<dbReference type="RefSeq" id="WP_181461022.1">
    <property type="nucleotide sequence ID" value="NZ_QLTR01000027.1"/>
</dbReference>
<keyword evidence="2" id="KW-0812">Transmembrane</keyword>
<keyword evidence="2" id="KW-0472">Membrane</keyword>
<dbReference type="Proteomes" id="UP000248729">
    <property type="component" value="Unassembled WGS sequence"/>
</dbReference>
<dbReference type="EMBL" id="QLTR01000027">
    <property type="protein sequence ID" value="RAS59332.1"/>
    <property type="molecule type" value="Genomic_DNA"/>
</dbReference>
<evidence type="ECO:0000313" key="4">
    <source>
        <dbReference type="Proteomes" id="UP000248729"/>
    </source>
</evidence>
<proteinExistence type="predicted"/>
<evidence type="ECO:0000256" key="2">
    <source>
        <dbReference type="SAM" id="Phobius"/>
    </source>
</evidence>
<dbReference type="AlphaFoldDB" id="A0A329E511"/>
<accession>A0A329E511</accession>
<reference evidence="3 4" key="1">
    <citation type="submission" date="2018-06" db="EMBL/GenBank/DDBJ databases">
        <title>Freshwater and sediment microbial communities from various areas in North America, analyzing microbe dynamics in response to fracking.</title>
        <authorList>
            <person name="Lamendella R."/>
        </authorList>
    </citation>
    <scope>NUCLEOTIDE SEQUENCE [LARGE SCALE GENOMIC DNA]</scope>
    <source>
        <strain evidence="3 4">99A</strain>
    </source>
</reference>
<feature type="transmembrane region" description="Helical" evidence="2">
    <location>
        <begin position="28"/>
        <end position="49"/>
    </location>
</feature>
<gene>
    <name evidence="3" type="ORF">DET48_1279</name>
</gene>
<evidence type="ECO:0000256" key="1">
    <source>
        <dbReference type="SAM" id="MobiDB-lite"/>
    </source>
</evidence>
<evidence type="ECO:0000313" key="3">
    <source>
        <dbReference type="EMBL" id="RAS59332.1"/>
    </source>
</evidence>
<name>A0A329E511_VIBDI</name>
<keyword evidence="2" id="KW-1133">Transmembrane helix</keyword>
<sequence>MNSALLSLLEKKSTSEKSKSQSTLTDKLSSVMMFGATLAVVGVLGLTYIA</sequence>
<comment type="caution">
    <text evidence="3">The sequence shown here is derived from an EMBL/GenBank/DDBJ whole genome shotgun (WGS) entry which is preliminary data.</text>
</comment>
<protein>
    <submittedName>
        <fullName evidence="3">Uncharacterized protein</fullName>
    </submittedName>
</protein>
<organism evidence="3 4">
    <name type="scientific">Vibrio diazotrophicus</name>
    <dbReference type="NCBI Taxonomy" id="685"/>
    <lineage>
        <taxon>Bacteria</taxon>
        <taxon>Pseudomonadati</taxon>
        <taxon>Pseudomonadota</taxon>
        <taxon>Gammaproteobacteria</taxon>
        <taxon>Vibrionales</taxon>
        <taxon>Vibrionaceae</taxon>
        <taxon>Vibrio</taxon>
    </lineage>
</organism>
<feature type="region of interest" description="Disordered" evidence="1">
    <location>
        <begin position="1"/>
        <end position="21"/>
    </location>
</feature>
<feature type="compositionally biased region" description="Basic and acidic residues" evidence="1">
    <location>
        <begin position="9"/>
        <end position="19"/>
    </location>
</feature>